<keyword evidence="7 15" id="KW-0479">Metal-binding</keyword>
<gene>
    <name evidence="18" type="primary">napB</name>
    <name evidence="18" type="ORF">CUZ56_02650</name>
</gene>
<dbReference type="GO" id="GO:0046872">
    <property type="term" value="F:metal ion binding"/>
    <property type="evidence" value="ECO:0007669"/>
    <property type="project" value="UniProtKB-KW"/>
</dbReference>
<dbReference type="Proteomes" id="UP000286947">
    <property type="component" value="Unassembled WGS sequence"/>
</dbReference>
<evidence type="ECO:0000256" key="5">
    <source>
        <dbReference type="ARBA" id="ARBA00022448"/>
    </source>
</evidence>
<dbReference type="InterPro" id="IPR005591">
    <property type="entry name" value="NapB"/>
</dbReference>
<feature type="binding site" description="covalent" evidence="14">
    <location>
        <position position="88"/>
    </location>
    <ligand>
        <name>heme c</name>
        <dbReference type="ChEBI" id="CHEBI:61717"/>
        <label>1</label>
    </ligand>
</feature>
<keyword evidence="8 17" id="KW-0732">Signal</keyword>
<dbReference type="GO" id="GO:0009061">
    <property type="term" value="P:anaerobic respiration"/>
    <property type="evidence" value="ECO:0007669"/>
    <property type="project" value="InterPro"/>
</dbReference>
<dbReference type="PANTHER" id="PTHR38604:SF1">
    <property type="entry name" value="PERIPLASMIC NITRATE REDUCTASE, ELECTRON TRANSFER SUBUNIT"/>
    <property type="match status" value="1"/>
</dbReference>
<proteinExistence type="inferred from homology"/>
<dbReference type="SUPFAM" id="SSF48695">
    <property type="entry name" value="Multiheme cytochromes"/>
    <property type="match status" value="1"/>
</dbReference>
<evidence type="ECO:0000256" key="12">
    <source>
        <dbReference type="ARBA" id="ARBA00031832"/>
    </source>
</evidence>
<feature type="signal peptide" evidence="17">
    <location>
        <begin position="1"/>
        <end position="27"/>
    </location>
</feature>
<feature type="binding site" description="axial binding residue" evidence="15">
    <location>
        <position position="92"/>
    </location>
    <ligand>
        <name>heme c</name>
        <dbReference type="ChEBI" id="CHEBI:61717"/>
        <label>1</label>
    </ligand>
    <ligandPart>
        <name>Fe</name>
        <dbReference type="ChEBI" id="CHEBI:18248"/>
    </ligandPart>
</feature>
<evidence type="ECO:0000256" key="2">
    <source>
        <dbReference type="ARBA" id="ARBA00004418"/>
    </source>
</evidence>
<evidence type="ECO:0000313" key="19">
    <source>
        <dbReference type="Proteomes" id="UP000286947"/>
    </source>
</evidence>
<sequence length="153" mass="16942" precursor="true">MIATFKIIKRAVSGLCLLGLFVLPVMAQQQGDNQDVDLDQSPEYSRTIDPFKDPPRQQDRFPLNYVNQPPLIPHSVDGYQVTANTNRCLTCHGLKGYRAAGATRLSATHFVTSGGMTTDQIAPNRYFCLSCHVPQTTAVPIVPNEFQRSTGFE</sequence>
<evidence type="ECO:0000256" key="14">
    <source>
        <dbReference type="PIRSR" id="PIRSR006105-1"/>
    </source>
</evidence>
<dbReference type="InterPro" id="IPR036280">
    <property type="entry name" value="Multihaem_cyt_sf"/>
</dbReference>
<evidence type="ECO:0000256" key="9">
    <source>
        <dbReference type="ARBA" id="ARBA00022764"/>
    </source>
</evidence>
<keyword evidence="10 13" id="KW-0249">Electron transport</keyword>
<protein>
    <recommendedName>
        <fullName evidence="4 13">Periplasmic nitrate reductase, electron transfer subunit</fullName>
    </recommendedName>
    <alternativeName>
        <fullName evidence="12 13">Diheme cytochrome c NapB</fullName>
    </alternativeName>
</protein>
<dbReference type="FunFam" id="1.10.1130.10:FF:000001">
    <property type="entry name" value="Periplasmic nitrate reductase, electron transfer subunit"/>
    <property type="match status" value="1"/>
</dbReference>
<evidence type="ECO:0000256" key="15">
    <source>
        <dbReference type="PIRSR" id="PIRSR006105-2"/>
    </source>
</evidence>
<comment type="PTM">
    <text evidence="14">Binds 2 heme C groups per subunit.</text>
</comment>
<comment type="similarity">
    <text evidence="3 13">Belongs to the NapB family.</text>
</comment>
<keyword evidence="9 13" id="KW-0574">Periplasm</keyword>
<evidence type="ECO:0000256" key="1">
    <source>
        <dbReference type="ARBA" id="ARBA00002599"/>
    </source>
</evidence>
<dbReference type="PANTHER" id="PTHR38604">
    <property type="entry name" value="PERIPLASMIC NITRATE REDUCTASE, ELECTRON TRANSFER SUBUNIT"/>
    <property type="match status" value="1"/>
</dbReference>
<reference evidence="18 19" key="1">
    <citation type="submission" date="2018-01" db="EMBL/GenBank/DDBJ databases">
        <title>Saezia sanguinis gen. nov., sp. nov., in the order Burkholderiales isolated from human blood.</title>
        <authorList>
            <person name="Medina-Pascual M.J."/>
            <person name="Valdezate S."/>
            <person name="Monzon S."/>
            <person name="Cuesta I."/>
            <person name="Carrasco G."/>
            <person name="Villalon P."/>
            <person name="Saez-Nieto J.A."/>
        </authorList>
    </citation>
    <scope>NUCLEOTIDE SEQUENCE [LARGE SCALE GENOMIC DNA]</scope>
    <source>
        <strain evidence="18 19">CNM695-12</strain>
    </source>
</reference>
<evidence type="ECO:0000256" key="3">
    <source>
        <dbReference type="ARBA" id="ARBA00007368"/>
    </source>
</evidence>
<feature type="binding site" description="axial binding residue" evidence="15">
    <location>
        <position position="132"/>
    </location>
    <ligand>
        <name>heme c</name>
        <dbReference type="ChEBI" id="CHEBI:61717"/>
        <label>2</label>
    </ligand>
    <ligandPart>
        <name>Fe</name>
        <dbReference type="ChEBI" id="CHEBI:18248"/>
    </ligandPart>
</feature>
<keyword evidence="6 14" id="KW-0349">Heme</keyword>
<dbReference type="Pfam" id="PF03892">
    <property type="entry name" value="NapB"/>
    <property type="match status" value="1"/>
</dbReference>
<comment type="subcellular location">
    <subcellularLocation>
        <location evidence="2 13">Periplasm</location>
    </subcellularLocation>
</comment>
<dbReference type="EMBL" id="PQSP01000009">
    <property type="protein sequence ID" value="RUS65805.1"/>
    <property type="molecule type" value="Genomic_DNA"/>
</dbReference>
<organism evidence="18 19">
    <name type="scientific">Saezia sanguinis</name>
    <dbReference type="NCBI Taxonomy" id="1965230"/>
    <lineage>
        <taxon>Bacteria</taxon>
        <taxon>Pseudomonadati</taxon>
        <taxon>Pseudomonadota</taxon>
        <taxon>Betaproteobacteria</taxon>
        <taxon>Burkholderiales</taxon>
        <taxon>Saeziaceae</taxon>
        <taxon>Saezia</taxon>
    </lineage>
</organism>
<feature type="binding site" description="covalent" evidence="14">
    <location>
        <position position="131"/>
    </location>
    <ligand>
        <name>heme c</name>
        <dbReference type="ChEBI" id="CHEBI:61717"/>
        <label>2</label>
    </ligand>
</feature>
<feature type="binding site" description="axial binding residue" evidence="15">
    <location>
        <position position="74"/>
    </location>
    <ligand>
        <name>heme c</name>
        <dbReference type="ChEBI" id="CHEBI:61717"/>
        <label>1</label>
    </ligand>
    <ligandPart>
        <name>Fe</name>
        <dbReference type="ChEBI" id="CHEBI:18248"/>
    </ligandPart>
</feature>
<evidence type="ECO:0000256" key="10">
    <source>
        <dbReference type="ARBA" id="ARBA00022982"/>
    </source>
</evidence>
<accession>A0A433SAP9</accession>
<evidence type="ECO:0000256" key="16">
    <source>
        <dbReference type="SAM" id="MobiDB-lite"/>
    </source>
</evidence>
<evidence type="ECO:0000256" key="17">
    <source>
        <dbReference type="SAM" id="SignalP"/>
    </source>
</evidence>
<name>A0A433SAP9_9BURK</name>
<keyword evidence="19" id="KW-1185">Reference proteome</keyword>
<evidence type="ECO:0000256" key="13">
    <source>
        <dbReference type="PIRNR" id="PIRNR006105"/>
    </source>
</evidence>
<evidence type="ECO:0000313" key="18">
    <source>
        <dbReference type="EMBL" id="RUS65805.1"/>
    </source>
</evidence>
<keyword evidence="11 15" id="KW-0408">Iron</keyword>
<evidence type="ECO:0000256" key="4">
    <source>
        <dbReference type="ARBA" id="ARBA00013773"/>
    </source>
</evidence>
<evidence type="ECO:0000256" key="6">
    <source>
        <dbReference type="ARBA" id="ARBA00022617"/>
    </source>
</evidence>
<evidence type="ECO:0000256" key="7">
    <source>
        <dbReference type="ARBA" id="ARBA00022723"/>
    </source>
</evidence>
<dbReference type="OrthoDB" id="13290at2"/>
<evidence type="ECO:0000256" key="11">
    <source>
        <dbReference type="ARBA" id="ARBA00023004"/>
    </source>
</evidence>
<feature type="binding site" description="covalent" evidence="14">
    <location>
        <position position="91"/>
    </location>
    <ligand>
        <name>heme c</name>
        <dbReference type="ChEBI" id="CHEBI:61717"/>
        <label>1</label>
    </ligand>
</feature>
<dbReference type="Gene3D" id="1.10.1130.10">
    <property type="entry name" value="Flavocytochrome C3, Chain A"/>
    <property type="match status" value="1"/>
</dbReference>
<comment type="function">
    <text evidence="1">Electron transfer subunit of the periplasmic nitrate reductase complex NapAB. Receives electrons from the membrane-anchored tetraheme c-type NapC protein and transfers these to NapA subunit, thus allowing electron flow between membrane and periplasm. Essential for periplasmic nitrate reduction with nitrate as the terminal electron acceptor.</text>
</comment>
<dbReference type="PIRSF" id="PIRSF006105">
    <property type="entry name" value="NapB"/>
    <property type="match status" value="1"/>
</dbReference>
<dbReference type="AlphaFoldDB" id="A0A433SAP9"/>
<evidence type="ECO:0000256" key="8">
    <source>
        <dbReference type="ARBA" id="ARBA00022729"/>
    </source>
</evidence>
<feature type="binding site" description="axial binding residue" evidence="15">
    <location>
        <position position="109"/>
    </location>
    <ligand>
        <name>heme c</name>
        <dbReference type="ChEBI" id="CHEBI:61717"/>
        <label>2</label>
    </ligand>
    <ligandPart>
        <name>Fe</name>
        <dbReference type="ChEBI" id="CHEBI:18248"/>
    </ligandPart>
</feature>
<dbReference type="RefSeq" id="WP_126980813.1">
    <property type="nucleotide sequence ID" value="NZ_CAWUGC010000003.1"/>
</dbReference>
<feature type="binding site" description="covalent" evidence="14">
    <location>
        <position position="128"/>
    </location>
    <ligand>
        <name>heme c</name>
        <dbReference type="ChEBI" id="CHEBI:61717"/>
        <label>2</label>
    </ligand>
</feature>
<keyword evidence="5 13" id="KW-0813">Transport</keyword>
<comment type="caution">
    <text evidence="18">The sequence shown here is derived from an EMBL/GenBank/DDBJ whole genome shotgun (WGS) entry which is preliminary data.</text>
</comment>
<dbReference type="GO" id="GO:0042597">
    <property type="term" value="C:periplasmic space"/>
    <property type="evidence" value="ECO:0007669"/>
    <property type="project" value="UniProtKB-SubCell"/>
</dbReference>
<comment type="subunit">
    <text evidence="13">Component of the periplasmic nitrate reductase NapAB complex composed of NapA and NapB.</text>
</comment>
<feature type="region of interest" description="Disordered" evidence="16">
    <location>
        <begin position="34"/>
        <end position="57"/>
    </location>
</feature>
<feature type="chain" id="PRO_5019212668" description="Periplasmic nitrate reductase, electron transfer subunit" evidence="17">
    <location>
        <begin position="28"/>
        <end position="153"/>
    </location>
</feature>